<comment type="caution">
    <text evidence="1">The sequence shown here is derived from an EMBL/GenBank/DDBJ whole genome shotgun (WGS) entry which is preliminary data.</text>
</comment>
<protein>
    <submittedName>
        <fullName evidence="1">Uncharacterized protein</fullName>
    </submittedName>
</protein>
<gene>
    <name evidence="1" type="ORF">HOLleu_26029</name>
</gene>
<accession>A0A9Q1H4E6</accession>
<proteinExistence type="predicted"/>
<dbReference type="AlphaFoldDB" id="A0A9Q1H4E6"/>
<keyword evidence="2" id="KW-1185">Reference proteome</keyword>
<reference evidence="1" key="1">
    <citation type="submission" date="2021-10" db="EMBL/GenBank/DDBJ databases">
        <title>Tropical sea cucumber genome reveals ecological adaptation and Cuvierian tubules defense mechanism.</title>
        <authorList>
            <person name="Chen T."/>
        </authorList>
    </citation>
    <scope>NUCLEOTIDE SEQUENCE</scope>
    <source>
        <strain evidence="1">Nanhai2018</strain>
        <tissue evidence="1">Muscle</tissue>
    </source>
</reference>
<dbReference type="EMBL" id="JAIZAY010000012">
    <property type="protein sequence ID" value="KAJ8032488.1"/>
    <property type="molecule type" value="Genomic_DNA"/>
</dbReference>
<sequence>MERQNQNQCLASDGGADETSCTISANPYHMISSTSGMCTRSSQVSMTPRDISPHLRPELKSSYKIFGRMVRTGILSLMMENQRKVVWMGAKTSRPAIG</sequence>
<evidence type="ECO:0000313" key="1">
    <source>
        <dbReference type="EMBL" id="KAJ8032488.1"/>
    </source>
</evidence>
<dbReference type="Proteomes" id="UP001152320">
    <property type="component" value="Chromosome 12"/>
</dbReference>
<evidence type="ECO:0000313" key="2">
    <source>
        <dbReference type="Proteomes" id="UP001152320"/>
    </source>
</evidence>
<name>A0A9Q1H4E6_HOLLE</name>
<organism evidence="1 2">
    <name type="scientific">Holothuria leucospilota</name>
    <name type="common">Black long sea cucumber</name>
    <name type="synonym">Mertensiothuria leucospilota</name>
    <dbReference type="NCBI Taxonomy" id="206669"/>
    <lineage>
        <taxon>Eukaryota</taxon>
        <taxon>Metazoa</taxon>
        <taxon>Echinodermata</taxon>
        <taxon>Eleutherozoa</taxon>
        <taxon>Echinozoa</taxon>
        <taxon>Holothuroidea</taxon>
        <taxon>Aspidochirotacea</taxon>
        <taxon>Aspidochirotida</taxon>
        <taxon>Holothuriidae</taxon>
        <taxon>Holothuria</taxon>
    </lineage>
</organism>